<accession>A0A9D4U0A6</accession>
<feature type="region of interest" description="Disordered" evidence="2">
    <location>
        <begin position="952"/>
        <end position="986"/>
    </location>
</feature>
<evidence type="ECO:0000256" key="2">
    <source>
        <dbReference type="SAM" id="MobiDB-lite"/>
    </source>
</evidence>
<dbReference type="GO" id="GO:0005856">
    <property type="term" value="C:cytoskeleton"/>
    <property type="evidence" value="ECO:0007669"/>
    <property type="project" value="TreeGrafter"/>
</dbReference>
<name>A0A9D4U0A6_CHLVU</name>
<proteinExistence type="predicted"/>
<dbReference type="OrthoDB" id="515414at2759"/>
<protein>
    <submittedName>
        <fullName evidence="3">Uncharacterized protein</fullName>
    </submittedName>
</protein>
<dbReference type="PANTHER" id="PTHR47357:SF1">
    <property type="entry name" value="SPINDLE POLE BODY COMPONENT 110"/>
    <property type="match status" value="1"/>
</dbReference>
<feature type="coiled-coil region" evidence="1">
    <location>
        <begin position="40"/>
        <end position="155"/>
    </location>
</feature>
<organism evidence="3 4">
    <name type="scientific">Chlorella vulgaris</name>
    <name type="common">Green alga</name>
    <dbReference type="NCBI Taxonomy" id="3077"/>
    <lineage>
        <taxon>Eukaryota</taxon>
        <taxon>Viridiplantae</taxon>
        <taxon>Chlorophyta</taxon>
        <taxon>core chlorophytes</taxon>
        <taxon>Trebouxiophyceae</taxon>
        <taxon>Chlorellales</taxon>
        <taxon>Chlorellaceae</taxon>
        <taxon>Chlorella clade</taxon>
        <taxon>Chlorella</taxon>
    </lineage>
</organism>
<dbReference type="AlphaFoldDB" id="A0A9D4U0A6"/>
<feature type="coiled-coil region" evidence="1">
    <location>
        <begin position="386"/>
        <end position="439"/>
    </location>
</feature>
<feature type="coiled-coil region" evidence="1">
    <location>
        <begin position="698"/>
        <end position="800"/>
    </location>
</feature>
<feature type="coiled-coil region" evidence="1">
    <location>
        <begin position="507"/>
        <end position="674"/>
    </location>
</feature>
<keyword evidence="4" id="KW-1185">Reference proteome</keyword>
<reference evidence="3" key="2">
    <citation type="submission" date="2020-11" db="EMBL/GenBank/DDBJ databases">
        <authorList>
            <person name="Cecchin M."/>
            <person name="Marcolungo L."/>
            <person name="Rossato M."/>
            <person name="Girolomoni L."/>
            <person name="Cosentino E."/>
            <person name="Cuine S."/>
            <person name="Li-Beisson Y."/>
            <person name="Delledonne M."/>
            <person name="Ballottari M."/>
        </authorList>
    </citation>
    <scope>NUCLEOTIDE SEQUENCE</scope>
    <source>
        <strain evidence="3">211/11P</strain>
        <tissue evidence="3">Whole cell</tissue>
    </source>
</reference>
<dbReference type="EMBL" id="SIDB01000001">
    <property type="protein sequence ID" value="KAI3439067.1"/>
    <property type="molecule type" value="Genomic_DNA"/>
</dbReference>
<evidence type="ECO:0000313" key="3">
    <source>
        <dbReference type="EMBL" id="KAI3439067.1"/>
    </source>
</evidence>
<feature type="coiled-coil region" evidence="1">
    <location>
        <begin position="1032"/>
        <end position="1059"/>
    </location>
</feature>
<gene>
    <name evidence="3" type="ORF">D9Q98_001477</name>
</gene>
<feature type="region of interest" description="Disordered" evidence="2">
    <location>
        <begin position="1"/>
        <end position="24"/>
    </location>
</feature>
<evidence type="ECO:0000256" key="1">
    <source>
        <dbReference type="SAM" id="Coils"/>
    </source>
</evidence>
<sequence>MRLNYRTPAGQPRPASPPAPLSAAHADDYRAQLQQYASHLSAKAAEAAALRHQASQLKQQLAAAESRAEAAEKHVARNTSAAGQLEAAAAALEGQLQDRDQELQAALQACRAAEQAAAACKAQEAAARKAAAGKAADWEQDRRLLKEQLQAKDDELHSLGDALRSQAAELERQSHDWLLREEAALAGHGRAAGESAATAAELAALQARLDGSAKRVRALETENGELRRGKAQAAADLCLVQELLADSDAERRELHDKYVRLGERLEGLVKEGQLLKSSASAETGAARTAVQEALRDAEAALKERTGLLVKVSQLQSRLEEERSKRGAFKEAVQRKLAAAEQEVGVLRGELEAKARLLQGLAGDMKALQADAEEKLSNCERQVVAGKDRLAAAKLELESERQRAAKAAADGEALHGERLRLELQQQALKYERRIQELEVQGGGGSCSGGGVVRPRSPAGGRLVGVLDYIPRAEHVRLLEARLAAKEGDLQLEMGTRMAQAEREAQWKLETKEQEIGSLTMRVRQLEDKVHTERQRASSSAHKLGEDAKRAAAQCVELQRDLAAKEKELSRLKEALKDARCATADLDDDALSNSRQVSRLRHSLDESQQALKEAKAALADQRARCEELQREASAYAAEAGDAGRRGERAVGELRELEAALEQKQELITALQAESDTWSAKLMAHREFHEKEVEGLRCQLKEEWEAQVACLEQQCQAGAAELRDVRLQCTEAVGQLEQQHAAQIDQLAAQLAAAERCNGELKQLTAALGSGRQEDAEALQAAVHELQARLRESVRERERLVQAHANQLSALSAQIAAKLVSSRGQSAQLRQQVEGDVQGALSECLASCEAGMASLQQRLDRQTAAADSRQAELAGQADQLEAAMQRLLAALHATVPSIPAAAAQVLLEGGGGSCSNVASSRAEAAAQEVARAVREHVEQAEAAAIDSALSAVESELPASMGASPQPGSQPATPTRLLSPRKRQQQQQQRDYAAAAAAAAAVQQAPSLEYCEGRLAALLARCQELLARVAAGDAQAAALQQRVAALEASLSGCQEQLKQAKGESLHAAEAAQAAVVAPLQLEVTRLTEQLEGLQSLYASELAGIEASARQQAASAAAVRAEAQAAVDSLAGSSSLQQKPRGEADRAAGLGLDIAQLQDELAMHMQRAASKF</sequence>
<keyword evidence="1" id="KW-0175">Coiled coil</keyword>
<evidence type="ECO:0000313" key="4">
    <source>
        <dbReference type="Proteomes" id="UP001055712"/>
    </source>
</evidence>
<dbReference type="GO" id="GO:0005200">
    <property type="term" value="F:structural constituent of cytoskeleton"/>
    <property type="evidence" value="ECO:0007669"/>
    <property type="project" value="TreeGrafter"/>
</dbReference>
<feature type="coiled-coil region" evidence="1">
    <location>
        <begin position="849"/>
        <end position="887"/>
    </location>
</feature>
<comment type="caution">
    <text evidence="3">The sequence shown here is derived from an EMBL/GenBank/DDBJ whole genome shotgun (WGS) entry which is preliminary data.</text>
</comment>
<dbReference type="PANTHER" id="PTHR47357">
    <property type="entry name" value="COP1-INTERACTIVE PROTEIN 1"/>
    <property type="match status" value="1"/>
</dbReference>
<reference evidence="3" key="1">
    <citation type="journal article" date="2019" name="Plant J.">
        <title>Chlorella vulgaris genome assembly and annotation reveals the molecular basis for metabolic acclimation to high light conditions.</title>
        <authorList>
            <person name="Cecchin M."/>
            <person name="Marcolungo L."/>
            <person name="Rossato M."/>
            <person name="Girolomoni L."/>
            <person name="Cosentino E."/>
            <person name="Cuine S."/>
            <person name="Li-Beisson Y."/>
            <person name="Delledonne M."/>
            <person name="Ballottari M."/>
        </authorList>
    </citation>
    <scope>NUCLEOTIDE SEQUENCE</scope>
    <source>
        <strain evidence="3">211/11P</strain>
    </source>
</reference>
<dbReference type="Proteomes" id="UP001055712">
    <property type="component" value="Unassembled WGS sequence"/>
</dbReference>